<comment type="caution">
    <text evidence="1">The sequence shown here is derived from an EMBL/GenBank/DDBJ whole genome shotgun (WGS) entry which is preliminary data.</text>
</comment>
<dbReference type="EMBL" id="VVIM01000007">
    <property type="protein sequence ID" value="KAB0796380.1"/>
    <property type="molecule type" value="Genomic_DNA"/>
</dbReference>
<reference evidence="1 2" key="1">
    <citation type="journal article" date="2018" name="Elife">
        <title>Firefly genomes illuminate parallel origins of bioluminescence in beetles.</title>
        <authorList>
            <person name="Fallon T.R."/>
            <person name="Lower S.E."/>
            <person name="Chang C.H."/>
            <person name="Bessho-Uehara M."/>
            <person name="Martin G.J."/>
            <person name="Bewick A.J."/>
            <person name="Behringer M."/>
            <person name="Debat H.J."/>
            <person name="Wong I."/>
            <person name="Day J.C."/>
            <person name="Suvorov A."/>
            <person name="Silva C.J."/>
            <person name="Stanger-Hall K.F."/>
            <person name="Hall D.W."/>
            <person name="Schmitz R.J."/>
            <person name="Nelson D.R."/>
            <person name="Lewis S.M."/>
            <person name="Shigenobu S."/>
            <person name="Bybee S.M."/>
            <person name="Larracuente A.M."/>
            <person name="Oba Y."/>
            <person name="Weng J.K."/>
        </authorList>
    </citation>
    <scope>NUCLEOTIDE SEQUENCE [LARGE SCALE GENOMIC DNA]</scope>
    <source>
        <strain evidence="1">1611_PpyrPB1</strain>
        <tissue evidence="1">Whole body</tissue>
    </source>
</reference>
<dbReference type="InParanoid" id="A0A5N4AGA0"/>
<evidence type="ECO:0008006" key="3">
    <source>
        <dbReference type="Google" id="ProtNLM"/>
    </source>
</evidence>
<feature type="non-terminal residue" evidence="1">
    <location>
        <position position="1"/>
    </location>
</feature>
<keyword evidence="2" id="KW-1185">Reference proteome</keyword>
<evidence type="ECO:0000313" key="1">
    <source>
        <dbReference type="EMBL" id="KAB0796380.1"/>
    </source>
</evidence>
<organism evidence="1 2">
    <name type="scientific">Photinus pyralis</name>
    <name type="common">Common eastern firefly</name>
    <name type="synonym">Lampyris pyralis</name>
    <dbReference type="NCBI Taxonomy" id="7054"/>
    <lineage>
        <taxon>Eukaryota</taxon>
        <taxon>Metazoa</taxon>
        <taxon>Ecdysozoa</taxon>
        <taxon>Arthropoda</taxon>
        <taxon>Hexapoda</taxon>
        <taxon>Insecta</taxon>
        <taxon>Pterygota</taxon>
        <taxon>Neoptera</taxon>
        <taxon>Endopterygota</taxon>
        <taxon>Coleoptera</taxon>
        <taxon>Polyphaga</taxon>
        <taxon>Elateriformia</taxon>
        <taxon>Elateroidea</taxon>
        <taxon>Lampyridae</taxon>
        <taxon>Lampyrinae</taxon>
        <taxon>Photinus</taxon>
    </lineage>
</organism>
<dbReference type="AlphaFoldDB" id="A0A5N4AGA0"/>
<name>A0A5N4AGA0_PHOPY</name>
<proteinExistence type="predicted"/>
<gene>
    <name evidence="1" type="ORF">PPYR_10441</name>
</gene>
<protein>
    <recommendedName>
        <fullName evidence="3">DDE Tnp4 domain-containing protein</fullName>
    </recommendedName>
</protein>
<accession>A0A5N4AGA0</accession>
<evidence type="ECO:0000313" key="2">
    <source>
        <dbReference type="Proteomes" id="UP000327044"/>
    </source>
</evidence>
<dbReference type="Proteomes" id="UP000327044">
    <property type="component" value="Unassembled WGS sequence"/>
</dbReference>
<sequence>NHAVQPLHQLLITLRFYATGNFIIVASDFGGIDKSTTSRIIMKVSSVISGIARKYIKMPSNENFRRVANGFHNLARFPNVVGAIDCTHIRIHSPGGDNAEHFRNRKGWFSLNVQTVSDSNLKISNI</sequence>
<feature type="non-terminal residue" evidence="1">
    <location>
        <position position="126"/>
    </location>
</feature>